<reference evidence="2" key="3">
    <citation type="submission" date="2025-08" db="UniProtKB">
        <authorList>
            <consortium name="RefSeq"/>
        </authorList>
    </citation>
    <scope>IDENTIFICATION</scope>
    <source>
        <strain evidence="2">CBS 342.82</strain>
    </source>
</reference>
<dbReference type="GeneID" id="54360819"/>
<reference evidence="2" key="1">
    <citation type="submission" date="2020-01" db="EMBL/GenBank/DDBJ databases">
        <authorList>
            <consortium name="DOE Joint Genome Institute"/>
            <person name="Haridas S."/>
            <person name="Albert R."/>
            <person name="Binder M."/>
            <person name="Bloem J."/>
            <person name="Labutti K."/>
            <person name="Salamov A."/>
            <person name="Andreopoulos B."/>
            <person name="Baker S.E."/>
            <person name="Barry K."/>
            <person name="Bills G."/>
            <person name="Bluhm B.H."/>
            <person name="Cannon C."/>
            <person name="Castanera R."/>
            <person name="Culley D.E."/>
            <person name="Daum C."/>
            <person name="Ezra D."/>
            <person name="Gonzalez J.B."/>
            <person name="Henrissat B."/>
            <person name="Kuo A."/>
            <person name="Liang C."/>
            <person name="Lipzen A."/>
            <person name="Lutzoni F."/>
            <person name="Magnuson J."/>
            <person name="Mondo S."/>
            <person name="Nolan M."/>
            <person name="Ohm R."/>
            <person name="Pangilinan J."/>
            <person name="Park H.-J."/>
            <person name="Ramirez L."/>
            <person name="Alfaro M."/>
            <person name="Sun H."/>
            <person name="Tritt A."/>
            <person name="Yoshinaga Y."/>
            <person name="Zwiers L.-H."/>
            <person name="Turgeon B.G."/>
            <person name="Goodwin S.B."/>
            <person name="Spatafora J.W."/>
            <person name="Crous P.W."/>
            <person name="Grigoriev I.V."/>
        </authorList>
    </citation>
    <scope>NUCLEOTIDE SEQUENCE</scope>
    <source>
        <strain evidence="2">CBS 342.82</strain>
    </source>
</reference>
<name>A0A6J3MC39_9PEZI</name>
<dbReference type="RefSeq" id="XP_033461433.1">
    <property type="nucleotide sequence ID" value="XM_033603019.1"/>
</dbReference>
<evidence type="ECO:0000313" key="2">
    <source>
        <dbReference type="RefSeq" id="XP_033461433.1"/>
    </source>
</evidence>
<evidence type="ECO:0000313" key="1">
    <source>
        <dbReference type="Proteomes" id="UP000504637"/>
    </source>
</evidence>
<dbReference type="AlphaFoldDB" id="A0A6J3MC39"/>
<sequence>MWPSGAHVGYIGRHVPYALDARPCKQNGSKRTILEEQETDDLDRSSSARPVAAPMVLARANTFSVTSLAVVAFPFISEIPITKVDQKDLLTTRISDIYPDCLEMPLCLSAVDAIAKSSDISTASNDFKYVNNYIMYMNAVMMCFLRSRVDSELLLSPKVIVLVDNESVVYDALKFRITVSHSGFAGNHSGVRAARNSLKCELLWLHRRKVTTSATRYFTRTGMQILPKDMHLTYSQQFSPIWENTSIPSSVIARCDHGRHHSVVHCDGRLQE</sequence>
<reference evidence="2" key="2">
    <citation type="submission" date="2020-04" db="EMBL/GenBank/DDBJ databases">
        <authorList>
            <consortium name="NCBI Genome Project"/>
        </authorList>
    </citation>
    <scope>NUCLEOTIDE SEQUENCE</scope>
    <source>
        <strain evidence="2">CBS 342.82</strain>
    </source>
</reference>
<organism evidence="2">
    <name type="scientific">Dissoconium aciculare CBS 342.82</name>
    <dbReference type="NCBI Taxonomy" id="1314786"/>
    <lineage>
        <taxon>Eukaryota</taxon>
        <taxon>Fungi</taxon>
        <taxon>Dikarya</taxon>
        <taxon>Ascomycota</taxon>
        <taxon>Pezizomycotina</taxon>
        <taxon>Dothideomycetes</taxon>
        <taxon>Dothideomycetidae</taxon>
        <taxon>Mycosphaerellales</taxon>
        <taxon>Dissoconiaceae</taxon>
        <taxon>Dissoconium</taxon>
    </lineage>
</organism>
<gene>
    <name evidence="2" type="ORF">K489DRAFT_369272</name>
</gene>
<protein>
    <submittedName>
        <fullName evidence="2">Uncharacterized protein</fullName>
    </submittedName>
</protein>
<keyword evidence="1" id="KW-1185">Reference proteome</keyword>
<proteinExistence type="predicted"/>
<accession>A0A6J3MC39</accession>
<dbReference type="Proteomes" id="UP000504637">
    <property type="component" value="Unplaced"/>
</dbReference>